<dbReference type="CDD" id="cd01949">
    <property type="entry name" value="GGDEF"/>
    <property type="match status" value="1"/>
</dbReference>
<feature type="domain" description="GGDEF" evidence="4">
    <location>
        <begin position="1633"/>
        <end position="1765"/>
    </location>
</feature>
<dbReference type="Gene3D" id="1.25.40.10">
    <property type="entry name" value="Tetratricopeptide repeat domain"/>
    <property type="match status" value="1"/>
</dbReference>
<dbReference type="PANTHER" id="PTHR45138:SF9">
    <property type="entry name" value="DIGUANYLATE CYCLASE DGCM-RELATED"/>
    <property type="match status" value="1"/>
</dbReference>
<dbReference type="Pfam" id="PF13191">
    <property type="entry name" value="AAA_16"/>
    <property type="match status" value="1"/>
</dbReference>
<evidence type="ECO:0000256" key="2">
    <source>
        <dbReference type="PROSITE-ProRule" id="PRU00339"/>
    </source>
</evidence>
<proteinExistence type="predicted"/>
<dbReference type="InterPro" id="IPR050469">
    <property type="entry name" value="Diguanylate_Cyclase"/>
</dbReference>
<dbReference type="InterPro" id="IPR011009">
    <property type="entry name" value="Kinase-like_dom_sf"/>
</dbReference>
<dbReference type="SUPFAM" id="SSF48452">
    <property type="entry name" value="TPR-like"/>
    <property type="match status" value="1"/>
</dbReference>
<dbReference type="Pfam" id="PF14559">
    <property type="entry name" value="TPR_19"/>
    <property type="match status" value="1"/>
</dbReference>
<dbReference type="SUPFAM" id="SSF55073">
    <property type="entry name" value="Nucleotide cyclase"/>
    <property type="match status" value="1"/>
</dbReference>
<comment type="caution">
    <text evidence="5">The sequence shown here is derived from an EMBL/GenBank/DDBJ whole genome shotgun (WGS) entry which is preliminary data.</text>
</comment>
<dbReference type="EMBL" id="JAENHP010000003">
    <property type="protein sequence ID" value="MBM2616535.1"/>
    <property type="molecule type" value="Genomic_DNA"/>
</dbReference>
<dbReference type="InterPro" id="IPR027417">
    <property type="entry name" value="P-loop_NTPase"/>
</dbReference>
<dbReference type="Pfam" id="PF00990">
    <property type="entry name" value="GGDEF"/>
    <property type="match status" value="1"/>
</dbReference>
<dbReference type="InterPro" id="IPR003018">
    <property type="entry name" value="GAF"/>
</dbReference>
<dbReference type="Gene3D" id="3.30.70.270">
    <property type="match status" value="1"/>
</dbReference>
<dbReference type="InterPro" id="IPR019734">
    <property type="entry name" value="TPR_rpt"/>
</dbReference>
<evidence type="ECO:0000313" key="6">
    <source>
        <dbReference type="Proteomes" id="UP000632138"/>
    </source>
</evidence>
<keyword evidence="6" id="KW-1185">Reference proteome</keyword>
<dbReference type="InterPro" id="IPR041664">
    <property type="entry name" value="AAA_16"/>
</dbReference>
<dbReference type="PROSITE" id="PS00108">
    <property type="entry name" value="PROTEIN_KINASE_ST"/>
    <property type="match status" value="1"/>
</dbReference>
<protein>
    <submittedName>
        <fullName evidence="5">Diguanylate cyclase</fullName>
    </submittedName>
</protein>
<dbReference type="Pfam" id="PF00069">
    <property type="entry name" value="Pkinase"/>
    <property type="match status" value="1"/>
</dbReference>
<accession>A0ABS2A9V1</accession>
<name>A0ABS2A9V1_9ACTN</name>
<sequence>MVRPRLTPNVSVIPIGAKPVRLSGSEIGCACRTGIQRATRSRTRREHVTRTAGNRAAELSGFEVQAELGRGAFTTVHRVRHDGHVYALKRPTGGHADDPGVLASFQREAALLACVDDPGVARIFAAGRLDGDPALVLEHLPGGSLADQLGAGPLGQEHVVEVAAQLARGLAAAHRVGLVHRDVKPGNIMVAPGHPAKLIDFGLALLGDGGEAGPGDDDQAVGTFLYSSPEQSGMLKRPVDGRSDLYSLGVVLFECLTGQLPFEASDVGELLRQHLVAPVPDLNELRPGVHPALVAVIDRLLAKDPDDRYPDPAALLADLRACPGGAAAEEPASVRWPLAGREAESEKLRRRWLRAREGHGGVVLIRGAAGSGRSRLAEEVVAQARGCPVLTATAEPDAPLPLAALRVAIDGHLQAVRWLPEPDRVVAEQHLREAATVAGPALVARLSSRLAEIVGTTPEEGRDELVLAATAAFLGDLARRSGGLLLVIDDAHWLGPATREVLNLLVPDLSSLPLLVVLTEQDDLAGTGVPADTVLSCEPLAPAAVDELIATRLPGARVTTELSRHVADRTGGVPFAVVAYLWRLIDAGLLSPLWGDWWFDEAGARALPAADDVRELLASRLADLPGDVREVLVLAAVVGARFRTETLVAAGLAEDRVVSAVAAALDRRVLETRAGGWYVFIHPLLREELLAGVPDEKQRRLHAAVAAALQGLPETLRDAEHIYAVARHHRRAGEEVPAEWRRGSAYAAGLAALEDQAPAEALDYLRDAVEGDPAPPTAVLHSLAVAYLRSGRIPEALATIRRALADEPDRRARARLLTTEIEAHHTVWHDDLALDATSRALGELRRPLPRSRLLLIVTTLGIALAGAFVRRTRWGFASARGRRREDLAALAAALDAGGYGAAIGLRLREAGLLTMRAMYAVNRLGPCPEYVRVYALVGYVATLAKLHGVGGRCLDRAERVAHELGDPGLGAYVEWMRGCAMLFGGLDDGSAWVETTNRHLRWYAPAQQLVGLAAIGMRRVLRGYVQEARTEYERGLAVLADPTQALGTSFSLLGVMVPAIQGRPGDAATLLADMRAACPPGTSTAAQRVNVVVSAACAAVEEGEFGERFDAIIEEFRSLGLRTRDLMQQHKWFFHFQLHGRMAQLRLASDEQRPAALAAAKAAVADVRRVRRTSPLLLCSYLIGEAALAQLQGDAKKAIEWTDRAEKIARRYDSPIVHFEVARFRARSFRQLGLGAESDRQAKWALALATQYGWELRRRQVRSEFGADDGGATGRRTVVGRAGEGGRSRRLEALQQVGAAAANVLEPRQMAQVTLDEMLRILGAERALFFLLDEAGEPVPYAGRGADGTDLTETTAYGATLVRRVADEGEALVLTGTEEGAALGSRSAVVHGLRSILVVPVRFKGDTLGVLYLDSRMARGIFTEDDIEVLIAMSSHLAVSLETAKAAQLHLAVQTARQQQAFAETLRASLAELSSIHDPAQLLRQLFATLFTQLGAVSGCLLGATAETGVIDVAGAAPAGLLGARPDVAVPGLAPMLIDDPSILGTAVVLAVPLQHREGRAGVALLGGDGFDDTARKVAAALAFQGMAAYDNARLFSRVEELATTDELTGQHNRRHFYAIAGALVEAAARGGRPLAAVMLDIDKFKSINDTYGHGVGDEVIREVAARVRAGIRQSDVLGRYGGEEFAVVLPDHTGSTDSPLDLAERMRSSVADAPVDTLAGPIPVTISVGVAQLAGEDSLDQVLARADHALYRAKEGGRNRVVLS</sequence>
<dbReference type="PANTHER" id="PTHR45138">
    <property type="entry name" value="REGULATORY COMPONENTS OF SENSORY TRANSDUCTION SYSTEM"/>
    <property type="match status" value="1"/>
</dbReference>
<keyword evidence="2" id="KW-0802">TPR repeat</keyword>
<dbReference type="SMART" id="SM00065">
    <property type="entry name" value="GAF"/>
    <property type="match status" value="1"/>
</dbReference>
<dbReference type="PROSITE" id="PS50011">
    <property type="entry name" value="PROTEIN_KINASE_DOM"/>
    <property type="match status" value="1"/>
</dbReference>
<dbReference type="SMART" id="SM00220">
    <property type="entry name" value="S_TKc"/>
    <property type="match status" value="1"/>
</dbReference>
<feature type="repeat" description="TPR" evidence="2">
    <location>
        <begin position="777"/>
        <end position="810"/>
    </location>
</feature>
<dbReference type="SMART" id="SM00267">
    <property type="entry name" value="GGDEF"/>
    <property type="match status" value="1"/>
</dbReference>
<dbReference type="InterPro" id="IPR000719">
    <property type="entry name" value="Prot_kinase_dom"/>
</dbReference>
<dbReference type="NCBIfam" id="TIGR00254">
    <property type="entry name" value="GGDEF"/>
    <property type="match status" value="1"/>
</dbReference>
<reference evidence="5 6" key="1">
    <citation type="submission" date="2021-01" db="EMBL/GenBank/DDBJ databases">
        <title>Actinoplanes sp. nov. LDG1-06 isolated from lichen.</title>
        <authorList>
            <person name="Saeng-In P."/>
            <person name="Phongsopitanun W."/>
            <person name="Kanchanasin P."/>
            <person name="Yuki M."/>
            <person name="Kudo T."/>
            <person name="Ohkuma M."/>
            <person name="Tanasupawat S."/>
        </authorList>
    </citation>
    <scope>NUCLEOTIDE SEQUENCE [LARGE SCALE GENOMIC DNA]</scope>
    <source>
        <strain evidence="5 6">LDG1-06</strain>
    </source>
</reference>
<dbReference type="Proteomes" id="UP000632138">
    <property type="component" value="Unassembled WGS sequence"/>
</dbReference>
<dbReference type="InterPro" id="IPR008271">
    <property type="entry name" value="Ser/Thr_kinase_AS"/>
</dbReference>
<dbReference type="SUPFAM" id="SSF55781">
    <property type="entry name" value="GAF domain-like"/>
    <property type="match status" value="1"/>
</dbReference>
<dbReference type="InterPro" id="IPR000160">
    <property type="entry name" value="GGDEF_dom"/>
</dbReference>
<gene>
    <name evidence="5" type="ORF">JIG36_13305</name>
</gene>
<dbReference type="InterPro" id="IPR011990">
    <property type="entry name" value="TPR-like_helical_dom_sf"/>
</dbReference>
<organism evidence="5 6">
    <name type="scientific">Paractinoplanes ovalisporus</name>
    <dbReference type="NCBI Taxonomy" id="2810368"/>
    <lineage>
        <taxon>Bacteria</taxon>
        <taxon>Bacillati</taxon>
        <taxon>Actinomycetota</taxon>
        <taxon>Actinomycetes</taxon>
        <taxon>Micromonosporales</taxon>
        <taxon>Micromonosporaceae</taxon>
        <taxon>Paractinoplanes</taxon>
    </lineage>
</organism>
<dbReference type="InterPro" id="IPR029016">
    <property type="entry name" value="GAF-like_dom_sf"/>
</dbReference>
<evidence type="ECO:0000256" key="1">
    <source>
        <dbReference type="ARBA" id="ARBA00004167"/>
    </source>
</evidence>
<dbReference type="Pfam" id="PF13185">
    <property type="entry name" value="GAF_2"/>
    <property type="match status" value="1"/>
</dbReference>
<dbReference type="CDD" id="cd14014">
    <property type="entry name" value="STKc_PknB_like"/>
    <property type="match status" value="1"/>
</dbReference>
<feature type="domain" description="Protein kinase" evidence="3">
    <location>
        <begin position="62"/>
        <end position="320"/>
    </location>
</feature>
<comment type="subcellular location">
    <subcellularLocation>
        <location evidence="1">Membrane</location>
        <topology evidence="1">Single-pass membrane protein</topology>
    </subcellularLocation>
</comment>
<dbReference type="SUPFAM" id="SSF56112">
    <property type="entry name" value="Protein kinase-like (PK-like)"/>
    <property type="match status" value="1"/>
</dbReference>
<evidence type="ECO:0000259" key="4">
    <source>
        <dbReference type="PROSITE" id="PS50887"/>
    </source>
</evidence>
<dbReference type="InterPro" id="IPR029787">
    <property type="entry name" value="Nucleotide_cyclase"/>
</dbReference>
<dbReference type="SUPFAM" id="SSF52540">
    <property type="entry name" value="P-loop containing nucleoside triphosphate hydrolases"/>
    <property type="match status" value="1"/>
</dbReference>
<dbReference type="PROSITE" id="PS50005">
    <property type="entry name" value="TPR"/>
    <property type="match status" value="1"/>
</dbReference>
<evidence type="ECO:0000313" key="5">
    <source>
        <dbReference type="EMBL" id="MBM2616535.1"/>
    </source>
</evidence>
<dbReference type="Gene3D" id="1.10.510.10">
    <property type="entry name" value="Transferase(Phosphotransferase) domain 1"/>
    <property type="match status" value="1"/>
</dbReference>
<dbReference type="InterPro" id="IPR043128">
    <property type="entry name" value="Rev_trsase/Diguanyl_cyclase"/>
</dbReference>
<evidence type="ECO:0000259" key="3">
    <source>
        <dbReference type="PROSITE" id="PS50011"/>
    </source>
</evidence>
<dbReference type="PROSITE" id="PS50887">
    <property type="entry name" value="GGDEF"/>
    <property type="match status" value="1"/>
</dbReference>
<dbReference type="Gene3D" id="3.30.450.40">
    <property type="match status" value="1"/>
</dbReference>